<dbReference type="EMBL" id="CM042059">
    <property type="protein sequence ID" value="KAI3681591.1"/>
    <property type="molecule type" value="Genomic_DNA"/>
</dbReference>
<gene>
    <name evidence="1" type="ORF">L6452_36391</name>
</gene>
<sequence>MALPLHPPSNRLPSPPSPFPLSPASNPPLHPPHALPLAVMSPPRAAVSSPTLPWRRSRRRIPHWWISP</sequence>
<protein>
    <submittedName>
        <fullName evidence="1">Uncharacterized protein</fullName>
    </submittedName>
</protein>
<keyword evidence="2" id="KW-1185">Reference proteome</keyword>
<organism evidence="1 2">
    <name type="scientific">Arctium lappa</name>
    <name type="common">Greater burdock</name>
    <name type="synonym">Lappa major</name>
    <dbReference type="NCBI Taxonomy" id="4217"/>
    <lineage>
        <taxon>Eukaryota</taxon>
        <taxon>Viridiplantae</taxon>
        <taxon>Streptophyta</taxon>
        <taxon>Embryophyta</taxon>
        <taxon>Tracheophyta</taxon>
        <taxon>Spermatophyta</taxon>
        <taxon>Magnoliopsida</taxon>
        <taxon>eudicotyledons</taxon>
        <taxon>Gunneridae</taxon>
        <taxon>Pentapetalae</taxon>
        <taxon>asterids</taxon>
        <taxon>campanulids</taxon>
        <taxon>Asterales</taxon>
        <taxon>Asteraceae</taxon>
        <taxon>Carduoideae</taxon>
        <taxon>Cardueae</taxon>
        <taxon>Arctiinae</taxon>
        <taxon>Arctium</taxon>
    </lineage>
</organism>
<evidence type="ECO:0000313" key="1">
    <source>
        <dbReference type="EMBL" id="KAI3681591.1"/>
    </source>
</evidence>
<name>A0ACB8Y9Q7_ARCLA</name>
<reference evidence="1 2" key="2">
    <citation type="journal article" date="2022" name="Mol. Ecol. Resour.">
        <title>The genomes of chicory, endive, great burdock and yacon provide insights into Asteraceae paleo-polyploidization history and plant inulin production.</title>
        <authorList>
            <person name="Fan W."/>
            <person name="Wang S."/>
            <person name="Wang H."/>
            <person name="Wang A."/>
            <person name="Jiang F."/>
            <person name="Liu H."/>
            <person name="Zhao H."/>
            <person name="Xu D."/>
            <person name="Zhang Y."/>
        </authorList>
    </citation>
    <scope>NUCLEOTIDE SEQUENCE [LARGE SCALE GENOMIC DNA]</scope>
    <source>
        <strain evidence="2">cv. Niubang</strain>
    </source>
</reference>
<evidence type="ECO:0000313" key="2">
    <source>
        <dbReference type="Proteomes" id="UP001055879"/>
    </source>
</evidence>
<comment type="caution">
    <text evidence="1">The sequence shown here is derived from an EMBL/GenBank/DDBJ whole genome shotgun (WGS) entry which is preliminary data.</text>
</comment>
<dbReference type="Proteomes" id="UP001055879">
    <property type="component" value="Linkage Group LG13"/>
</dbReference>
<accession>A0ACB8Y9Q7</accession>
<proteinExistence type="predicted"/>
<reference evidence="2" key="1">
    <citation type="journal article" date="2022" name="Mol. Ecol. Resour.">
        <title>The genomes of chicory, endive, great burdock and yacon provide insights into Asteraceae palaeo-polyploidization history and plant inulin production.</title>
        <authorList>
            <person name="Fan W."/>
            <person name="Wang S."/>
            <person name="Wang H."/>
            <person name="Wang A."/>
            <person name="Jiang F."/>
            <person name="Liu H."/>
            <person name="Zhao H."/>
            <person name="Xu D."/>
            <person name="Zhang Y."/>
        </authorList>
    </citation>
    <scope>NUCLEOTIDE SEQUENCE [LARGE SCALE GENOMIC DNA]</scope>
    <source>
        <strain evidence="2">cv. Niubang</strain>
    </source>
</reference>